<gene>
    <name evidence="1" type="ORF">ECPE_LOCUS1708</name>
</gene>
<dbReference type="OrthoDB" id="6279138at2759"/>
<dbReference type="WBParaSite" id="ECPE_0000170801-mRNA-1">
    <property type="protein sequence ID" value="ECPE_0000170801-mRNA-1"/>
    <property type="gene ID" value="ECPE_0000170801"/>
</dbReference>
<reference evidence="1 2" key="2">
    <citation type="submission" date="2018-11" db="EMBL/GenBank/DDBJ databases">
        <authorList>
            <consortium name="Pathogen Informatics"/>
        </authorList>
    </citation>
    <scope>NUCLEOTIDE SEQUENCE [LARGE SCALE GENOMIC DNA]</scope>
    <source>
        <strain evidence="1 2">Egypt</strain>
    </source>
</reference>
<keyword evidence="2" id="KW-1185">Reference proteome</keyword>
<dbReference type="AlphaFoldDB" id="A0A183A423"/>
<dbReference type="EMBL" id="UZAN01013577">
    <property type="protein sequence ID" value="VDP44686.1"/>
    <property type="molecule type" value="Genomic_DNA"/>
</dbReference>
<organism evidence="3">
    <name type="scientific">Echinostoma caproni</name>
    <dbReference type="NCBI Taxonomy" id="27848"/>
    <lineage>
        <taxon>Eukaryota</taxon>
        <taxon>Metazoa</taxon>
        <taxon>Spiralia</taxon>
        <taxon>Lophotrochozoa</taxon>
        <taxon>Platyhelminthes</taxon>
        <taxon>Trematoda</taxon>
        <taxon>Digenea</taxon>
        <taxon>Plagiorchiida</taxon>
        <taxon>Echinostomata</taxon>
        <taxon>Echinostomatoidea</taxon>
        <taxon>Echinostomatidae</taxon>
        <taxon>Echinostoma</taxon>
    </lineage>
</organism>
<protein>
    <submittedName>
        <fullName evidence="3">4-alpha-glucanotransferase</fullName>
    </submittedName>
</protein>
<accession>A0A183A423</accession>
<sequence length="83" mass="9786">MEKTGRLAQKWRLWRTQYADFRALTETDREFSSAQLAFFRHTIGLTAPLIINGFTHSPHEESKDWQEVMSKKERYCFGASDET</sequence>
<reference evidence="3" key="1">
    <citation type="submission" date="2016-06" db="UniProtKB">
        <authorList>
            <consortium name="WormBaseParasite"/>
        </authorList>
    </citation>
    <scope>IDENTIFICATION</scope>
</reference>
<evidence type="ECO:0000313" key="1">
    <source>
        <dbReference type="EMBL" id="VDP44686.1"/>
    </source>
</evidence>
<evidence type="ECO:0000313" key="3">
    <source>
        <dbReference type="WBParaSite" id="ECPE_0000170801-mRNA-1"/>
    </source>
</evidence>
<proteinExistence type="predicted"/>
<name>A0A183A423_9TREM</name>
<dbReference type="Proteomes" id="UP000272942">
    <property type="component" value="Unassembled WGS sequence"/>
</dbReference>
<evidence type="ECO:0000313" key="2">
    <source>
        <dbReference type="Proteomes" id="UP000272942"/>
    </source>
</evidence>